<keyword evidence="2" id="KW-1185">Reference proteome</keyword>
<proteinExistence type="predicted"/>
<organism evidence="1 2">
    <name type="scientific">Haemaphysalis longicornis</name>
    <name type="common">Bush tick</name>
    <dbReference type="NCBI Taxonomy" id="44386"/>
    <lineage>
        <taxon>Eukaryota</taxon>
        <taxon>Metazoa</taxon>
        <taxon>Ecdysozoa</taxon>
        <taxon>Arthropoda</taxon>
        <taxon>Chelicerata</taxon>
        <taxon>Arachnida</taxon>
        <taxon>Acari</taxon>
        <taxon>Parasitiformes</taxon>
        <taxon>Ixodida</taxon>
        <taxon>Ixodoidea</taxon>
        <taxon>Ixodidae</taxon>
        <taxon>Haemaphysalinae</taxon>
        <taxon>Haemaphysalis</taxon>
    </lineage>
</organism>
<dbReference type="VEuPathDB" id="VectorBase:HLOH_059000"/>
<sequence>MQTPTASESDEGMRPGLDPVTPCAKVLKGLKLPYDADIPLWFDEFERLFVTTVNGSRVEFIYLYRPSRNGVKKAVLLELTLCPAEYLDQFAKAAKRNDKTWKQFASRVGTQLDYYLKSRKVKTKGEIGALMVAYRTKNSLSAKGLKYVCLRKAEAWLKPPQIANVLQDFEQAKRRGFSLICAVTNNLDEGLDCLLSREDWELLTKCHPNGEANSKAETFASSSGDREVGTVAMSEPAAAMWDIAEETAPEAPAEDIDEAVQVDGPRARLLASQLADDSPNKVSALATTPTRSQAHLIMWSSGGRRVISLDVVSL</sequence>
<dbReference type="Proteomes" id="UP000821853">
    <property type="component" value="Unassembled WGS sequence"/>
</dbReference>
<name>A0A9J6GTG3_HAELO</name>
<gene>
    <name evidence="1" type="ORF">HPB48_017566</name>
</gene>
<accession>A0A9J6GTG3</accession>
<dbReference type="AlphaFoldDB" id="A0A9J6GTG3"/>
<comment type="caution">
    <text evidence="1">The sequence shown here is derived from an EMBL/GenBank/DDBJ whole genome shotgun (WGS) entry which is preliminary data.</text>
</comment>
<protein>
    <submittedName>
        <fullName evidence="1">Uncharacterized protein</fullName>
    </submittedName>
</protein>
<dbReference type="OrthoDB" id="6509498at2759"/>
<evidence type="ECO:0000313" key="1">
    <source>
        <dbReference type="EMBL" id="KAH9378754.1"/>
    </source>
</evidence>
<evidence type="ECO:0000313" key="2">
    <source>
        <dbReference type="Proteomes" id="UP000821853"/>
    </source>
</evidence>
<dbReference type="EMBL" id="JABSTR010000009">
    <property type="protein sequence ID" value="KAH9378754.1"/>
    <property type="molecule type" value="Genomic_DNA"/>
</dbReference>
<reference evidence="1 2" key="1">
    <citation type="journal article" date="2020" name="Cell">
        <title>Large-Scale Comparative Analyses of Tick Genomes Elucidate Their Genetic Diversity and Vector Capacities.</title>
        <authorList>
            <consortium name="Tick Genome and Microbiome Consortium (TIGMIC)"/>
            <person name="Jia N."/>
            <person name="Wang J."/>
            <person name="Shi W."/>
            <person name="Du L."/>
            <person name="Sun Y."/>
            <person name="Zhan W."/>
            <person name="Jiang J.F."/>
            <person name="Wang Q."/>
            <person name="Zhang B."/>
            <person name="Ji P."/>
            <person name="Bell-Sakyi L."/>
            <person name="Cui X.M."/>
            <person name="Yuan T.T."/>
            <person name="Jiang B.G."/>
            <person name="Yang W.F."/>
            <person name="Lam T.T."/>
            <person name="Chang Q.C."/>
            <person name="Ding S.J."/>
            <person name="Wang X.J."/>
            <person name="Zhu J.G."/>
            <person name="Ruan X.D."/>
            <person name="Zhao L."/>
            <person name="Wei J.T."/>
            <person name="Ye R.Z."/>
            <person name="Que T.C."/>
            <person name="Du C.H."/>
            <person name="Zhou Y.H."/>
            <person name="Cheng J.X."/>
            <person name="Dai P.F."/>
            <person name="Guo W.B."/>
            <person name="Han X.H."/>
            <person name="Huang E.J."/>
            <person name="Li L.F."/>
            <person name="Wei W."/>
            <person name="Gao Y.C."/>
            <person name="Liu J.Z."/>
            <person name="Shao H.Z."/>
            <person name="Wang X."/>
            <person name="Wang C.C."/>
            <person name="Yang T.C."/>
            <person name="Huo Q.B."/>
            <person name="Li W."/>
            <person name="Chen H.Y."/>
            <person name="Chen S.E."/>
            <person name="Zhou L.G."/>
            <person name="Ni X.B."/>
            <person name="Tian J.H."/>
            <person name="Sheng Y."/>
            <person name="Liu T."/>
            <person name="Pan Y.S."/>
            <person name="Xia L.Y."/>
            <person name="Li J."/>
            <person name="Zhao F."/>
            <person name="Cao W.C."/>
        </authorList>
    </citation>
    <scope>NUCLEOTIDE SEQUENCE [LARGE SCALE GENOMIC DNA]</scope>
    <source>
        <strain evidence="1">HaeL-2018</strain>
    </source>
</reference>